<proteinExistence type="predicted"/>
<reference evidence="1" key="2">
    <citation type="submission" date="2020-11" db="EMBL/GenBank/DDBJ databases">
        <authorList>
            <person name="McCartney M.A."/>
            <person name="Auch B."/>
            <person name="Kono T."/>
            <person name="Mallez S."/>
            <person name="Becker A."/>
            <person name="Gohl D.M."/>
            <person name="Silverstein K.A.T."/>
            <person name="Koren S."/>
            <person name="Bechman K.B."/>
            <person name="Herman A."/>
            <person name="Abrahante J.E."/>
            <person name="Garbe J."/>
        </authorList>
    </citation>
    <scope>NUCLEOTIDE SEQUENCE</scope>
    <source>
        <strain evidence="1">Duluth1</strain>
        <tissue evidence="1">Whole animal</tissue>
    </source>
</reference>
<name>A0A9D4RNK1_DREPO</name>
<protein>
    <submittedName>
        <fullName evidence="1">Uncharacterized protein</fullName>
    </submittedName>
</protein>
<comment type="caution">
    <text evidence="1">The sequence shown here is derived from an EMBL/GenBank/DDBJ whole genome shotgun (WGS) entry which is preliminary data.</text>
</comment>
<dbReference type="EMBL" id="JAIWYP010000002">
    <property type="protein sequence ID" value="KAH3872865.1"/>
    <property type="molecule type" value="Genomic_DNA"/>
</dbReference>
<evidence type="ECO:0000313" key="2">
    <source>
        <dbReference type="Proteomes" id="UP000828390"/>
    </source>
</evidence>
<keyword evidence="2" id="KW-1185">Reference proteome</keyword>
<reference evidence="1" key="1">
    <citation type="journal article" date="2019" name="bioRxiv">
        <title>The Genome of the Zebra Mussel, Dreissena polymorpha: A Resource for Invasive Species Research.</title>
        <authorList>
            <person name="McCartney M.A."/>
            <person name="Auch B."/>
            <person name="Kono T."/>
            <person name="Mallez S."/>
            <person name="Zhang Y."/>
            <person name="Obille A."/>
            <person name="Becker A."/>
            <person name="Abrahante J.E."/>
            <person name="Garbe J."/>
            <person name="Badalamenti J.P."/>
            <person name="Herman A."/>
            <person name="Mangelson H."/>
            <person name="Liachko I."/>
            <person name="Sullivan S."/>
            <person name="Sone E.D."/>
            <person name="Koren S."/>
            <person name="Silverstein K.A.T."/>
            <person name="Beckman K.B."/>
            <person name="Gohl D.M."/>
        </authorList>
    </citation>
    <scope>NUCLEOTIDE SEQUENCE</scope>
    <source>
        <strain evidence="1">Duluth1</strain>
        <tissue evidence="1">Whole animal</tissue>
    </source>
</reference>
<gene>
    <name evidence="1" type="ORF">DPMN_036088</name>
</gene>
<dbReference type="Proteomes" id="UP000828390">
    <property type="component" value="Unassembled WGS sequence"/>
</dbReference>
<accession>A0A9D4RNK1</accession>
<organism evidence="1 2">
    <name type="scientific">Dreissena polymorpha</name>
    <name type="common">Zebra mussel</name>
    <name type="synonym">Mytilus polymorpha</name>
    <dbReference type="NCBI Taxonomy" id="45954"/>
    <lineage>
        <taxon>Eukaryota</taxon>
        <taxon>Metazoa</taxon>
        <taxon>Spiralia</taxon>
        <taxon>Lophotrochozoa</taxon>
        <taxon>Mollusca</taxon>
        <taxon>Bivalvia</taxon>
        <taxon>Autobranchia</taxon>
        <taxon>Heteroconchia</taxon>
        <taxon>Euheterodonta</taxon>
        <taxon>Imparidentia</taxon>
        <taxon>Neoheterodontei</taxon>
        <taxon>Myida</taxon>
        <taxon>Dreissenoidea</taxon>
        <taxon>Dreissenidae</taxon>
        <taxon>Dreissena</taxon>
    </lineage>
</organism>
<evidence type="ECO:0000313" key="1">
    <source>
        <dbReference type="EMBL" id="KAH3872865.1"/>
    </source>
</evidence>
<dbReference type="AlphaFoldDB" id="A0A9D4RNK1"/>
<sequence>MEQRRAARYVTNRYHNTSSVSSMIEHLQWETLESRRTKAQHTMLYKIINDLVDIPANQYLVQAPSRQVPPAVYIHILPQELILSTNHIRLEPPPFVSRRGPLTLYPSSRGFPHSLSNHC</sequence>